<dbReference type="PROSITE" id="PS50070">
    <property type="entry name" value="KRINGLE_2"/>
    <property type="match status" value="1"/>
</dbReference>
<dbReference type="Gene3D" id="2.20.100.10">
    <property type="entry name" value="Thrombospondin type-1 (TSP1) repeat"/>
    <property type="match status" value="1"/>
</dbReference>
<keyword evidence="1 3" id="KW-0420">Kringle</keyword>
<evidence type="ECO:0000313" key="5">
    <source>
        <dbReference type="Proteomes" id="UP000001554"/>
    </source>
</evidence>
<dbReference type="GO" id="GO:0005230">
    <property type="term" value="F:extracellular ligand-gated monoatomic ion channel activity"/>
    <property type="evidence" value="ECO:0007669"/>
    <property type="project" value="InterPro"/>
</dbReference>
<keyword evidence="2" id="KW-1015">Disulfide bond</keyword>
<dbReference type="PRINTS" id="PR00018">
    <property type="entry name" value="KRINGLE"/>
</dbReference>
<dbReference type="Gene3D" id="2.70.170.10">
    <property type="entry name" value="Neurotransmitter-gated ion-channel ligand-binding domain"/>
    <property type="match status" value="1"/>
</dbReference>
<dbReference type="AlphaFoldDB" id="A0A9J7KZ36"/>
<dbReference type="SUPFAM" id="SSF82895">
    <property type="entry name" value="TSP-1 type 1 repeat"/>
    <property type="match status" value="1"/>
</dbReference>
<dbReference type="Pfam" id="PF00051">
    <property type="entry name" value="Kringle"/>
    <property type="match status" value="1"/>
</dbReference>
<dbReference type="InterPro" id="IPR022041">
    <property type="entry name" value="Methyltransf_FA"/>
</dbReference>
<dbReference type="InterPro" id="IPR036734">
    <property type="entry name" value="Neur_chan_lig-bd_sf"/>
</dbReference>
<dbReference type="Pfam" id="PF00090">
    <property type="entry name" value="TSP_1"/>
    <property type="match status" value="1"/>
</dbReference>
<dbReference type="InterPro" id="IPR000001">
    <property type="entry name" value="Kringle"/>
</dbReference>
<evidence type="ECO:0000256" key="2">
    <source>
        <dbReference type="ARBA" id="ARBA00023157"/>
    </source>
</evidence>
<dbReference type="InterPro" id="IPR038178">
    <property type="entry name" value="Kringle_sf"/>
</dbReference>
<dbReference type="GO" id="GO:0004175">
    <property type="term" value="F:endopeptidase activity"/>
    <property type="evidence" value="ECO:0000318"/>
    <property type="project" value="GO_Central"/>
</dbReference>
<evidence type="ECO:0000313" key="6">
    <source>
        <dbReference type="RefSeq" id="XP_035672993.1"/>
    </source>
</evidence>
<name>A0A9J7KZ36_BRAFL</name>
<dbReference type="PANTHER" id="PTHR24261">
    <property type="entry name" value="PLASMINOGEN-RELATED"/>
    <property type="match status" value="1"/>
</dbReference>
<dbReference type="Proteomes" id="UP000001554">
    <property type="component" value="Chromosome 4"/>
</dbReference>
<dbReference type="OMA" id="PRIRTHK"/>
<dbReference type="FunFam" id="2.70.170.10:FF:000073">
    <property type="entry name" value="Uncharacterized protein"/>
    <property type="match status" value="1"/>
</dbReference>
<comment type="caution">
    <text evidence="3">Lacks conserved residue(s) required for the propagation of feature annotation.</text>
</comment>
<dbReference type="InterPro" id="IPR036383">
    <property type="entry name" value="TSP1_rpt_sf"/>
</dbReference>
<dbReference type="PANTHER" id="PTHR24261:SF7">
    <property type="entry name" value="KRINGLE DOMAIN-CONTAINING PROTEIN"/>
    <property type="match status" value="1"/>
</dbReference>
<dbReference type="Gene3D" id="2.40.20.10">
    <property type="entry name" value="Plasminogen Kringle 4"/>
    <property type="match status" value="1"/>
</dbReference>
<dbReference type="CDD" id="cd00108">
    <property type="entry name" value="KR"/>
    <property type="match status" value="1"/>
</dbReference>
<dbReference type="GO" id="GO:0016020">
    <property type="term" value="C:membrane"/>
    <property type="evidence" value="ECO:0007669"/>
    <property type="project" value="InterPro"/>
</dbReference>
<gene>
    <name evidence="6" type="primary">LOC118413574</name>
</gene>
<accession>A0A9J7KZ36</accession>
<dbReference type="SUPFAM" id="SSF63712">
    <property type="entry name" value="Nicotinic receptor ligand binding domain-like"/>
    <property type="match status" value="1"/>
</dbReference>
<evidence type="ECO:0000259" key="4">
    <source>
        <dbReference type="PROSITE" id="PS50070"/>
    </source>
</evidence>
<dbReference type="Pfam" id="PF12248">
    <property type="entry name" value="Methyltransf_FA"/>
    <property type="match status" value="1"/>
</dbReference>
<evidence type="ECO:0000256" key="1">
    <source>
        <dbReference type="ARBA" id="ARBA00022572"/>
    </source>
</evidence>
<dbReference type="InterPro" id="IPR000884">
    <property type="entry name" value="TSP1_rpt"/>
</dbReference>
<dbReference type="SMART" id="SM00209">
    <property type="entry name" value="TSP1"/>
    <property type="match status" value="1"/>
</dbReference>
<keyword evidence="5" id="KW-1185">Reference proteome</keyword>
<dbReference type="GeneID" id="118413574"/>
<dbReference type="OrthoDB" id="2142040at2759"/>
<dbReference type="Pfam" id="PF02931">
    <property type="entry name" value="Neur_chan_LBD"/>
    <property type="match status" value="1"/>
</dbReference>
<dbReference type="GO" id="GO:0005102">
    <property type="term" value="F:signaling receptor binding"/>
    <property type="evidence" value="ECO:0000318"/>
    <property type="project" value="GO_Central"/>
</dbReference>
<dbReference type="SUPFAM" id="SSF57440">
    <property type="entry name" value="Kringle-like"/>
    <property type="match status" value="1"/>
</dbReference>
<sequence length="470" mass="52220">MPCADCQVDNGRFYGGTTAVTSTGRTCQRWDSQTPHQHTWTHANHPTSRLEENYCRNPDPTNRVQPWCLTTDPGPVREKCEVPPCVCTSKTTDDGYWYRWDSLLITSPYLFLVQAGSDVHIGLASSNGDLDATYEFVIGGWGNLRSAIRRVPQGANMISHTTVDILSPTEYRAFWLIWSPDGRIAVQRFGDDLPFLEWTDPDPRPVSYIGYSTGFGHTGLWQLCEANGQWGAWGGWTACSVPCGFGLQTRRRVCDNPIPVPPLGKACEGQTEGSTLCYVSAVCSGGMDVASTVYILHIGTLSEKHANISVRLQYTLTWGESRLYGIAPSWVPVPPSLVWSPPLAFGQSVRRATAEEEADTSMWLDPRGLVVYKMTRLLTLSCVAKLERYPLDTQECQVVLHAYNGIRLRLQPSETGQNAPIKVDARGIVSQFVLVGAEQKAGFKSFRENVSGQFTPIYEREVCLLKGRKK</sequence>
<proteinExistence type="predicted"/>
<dbReference type="GO" id="GO:0005615">
    <property type="term" value="C:extracellular space"/>
    <property type="evidence" value="ECO:0000318"/>
    <property type="project" value="GO_Central"/>
</dbReference>
<reference evidence="5" key="1">
    <citation type="journal article" date="2020" name="Nat. Ecol. Evol.">
        <title>Deeply conserved synteny resolves early events in vertebrate evolution.</title>
        <authorList>
            <person name="Simakov O."/>
            <person name="Marletaz F."/>
            <person name="Yue J.X."/>
            <person name="O'Connell B."/>
            <person name="Jenkins J."/>
            <person name="Brandt A."/>
            <person name="Calef R."/>
            <person name="Tung C.H."/>
            <person name="Huang T.K."/>
            <person name="Schmutz J."/>
            <person name="Satoh N."/>
            <person name="Yu J.K."/>
            <person name="Putnam N.H."/>
            <person name="Green R.E."/>
            <person name="Rokhsar D.S."/>
        </authorList>
    </citation>
    <scope>NUCLEOTIDE SEQUENCE [LARGE SCALE GENOMIC DNA]</scope>
    <source>
        <strain evidence="5">S238N-H82</strain>
    </source>
</reference>
<dbReference type="PROSITE" id="PS50092">
    <property type="entry name" value="TSP1"/>
    <property type="match status" value="1"/>
</dbReference>
<dbReference type="InterPro" id="IPR050759">
    <property type="entry name" value="Serine_protease_kringle"/>
</dbReference>
<dbReference type="SMART" id="SM00130">
    <property type="entry name" value="KR"/>
    <property type="match status" value="1"/>
</dbReference>
<dbReference type="InterPro" id="IPR006202">
    <property type="entry name" value="Neur_chan_lig-bd"/>
</dbReference>
<reference evidence="6" key="2">
    <citation type="submission" date="2025-08" db="UniProtKB">
        <authorList>
            <consortium name="RefSeq"/>
        </authorList>
    </citation>
    <scope>IDENTIFICATION</scope>
    <source>
        <strain evidence="6">S238N-H82</strain>
        <tissue evidence="6">Testes</tissue>
    </source>
</reference>
<dbReference type="KEGG" id="bfo:118413574"/>
<dbReference type="PRINTS" id="PR01705">
    <property type="entry name" value="TSP1REPEAT"/>
</dbReference>
<organism evidence="5 6">
    <name type="scientific">Branchiostoma floridae</name>
    <name type="common">Florida lancelet</name>
    <name type="synonym">Amphioxus</name>
    <dbReference type="NCBI Taxonomy" id="7739"/>
    <lineage>
        <taxon>Eukaryota</taxon>
        <taxon>Metazoa</taxon>
        <taxon>Chordata</taxon>
        <taxon>Cephalochordata</taxon>
        <taxon>Leptocardii</taxon>
        <taxon>Amphioxiformes</taxon>
        <taxon>Branchiostomatidae</taxon>
        <taxon>Branchiostoma</taxon>
    </lineage>
</organism>
<protein>
    <submittedName>
        <fullName evidence="6">Semaphorin-5B-like</fullName>
    </submittedName>
</protein>
<dbReference type="InterPro" id="IPR013806">
    <property type="entry name" value="Kringle-like"/>
</dbReference>
<dbReference type="RefSeq" id="XP_035672993.1">
    <property type="nucleotide sequence ID" value="XM_035817100.1"/>
</dbReference>
<dbReference type="FunFam" id="2.20.100.10:FF:000001">
    <property type="entry name" value="semaphorin-5A isoform X1"/>
    <property type="match status" value="1"/>
</dbReference>
<feature type="domain" description="Kringle" evidence="4">
    <location>
        <begin position="5"/>
        <end position="85"/>
    </location>
</feature>
<evidence type="ECO:0000256" key="3">
    <source>
        <dbReference type="PROSITE-ProRule" id="PRU00121"/>
    </source>
</evidence>